<evidence type="ECO:0000256" key="4">
    <source>
        <dbReference type="ARBA" id="ARBA00022737"/>
    </source>
</evidence>
<evidence type="ECO:0000256" key="7">
    <source>
        <dbReference type="SAM" id="Phobius"/>
    </source>
</evidence>
<dbReference type="PROSITE" id="PS51202">
    <property type="entry name" value="RCK_C"/>
    <property type="match status" value="2"/>
</dbReference>
<dbReference type="GO" id="GO:0008324">
    <property type="term" value="F:monoatomic cation transmembrane transporter activity"/>
    <property type="evidence" value="ECO:0007669"/>
    <property type="project" value="InterPro"/>
</dbReference>
<organism evidence="9 10">
    <name type="scientific">Rubellimicrobium rubrum</name>
    <dbReference type="NCBI Taxonomy" id="2585369"/>
    <lineage>
        <taxon>Bacteria</taxon>
        <taxon>Pseudomonadati</taxon>
        <taxon>Pseudomonadota</taxon>
        <taxon>Alphaproteobacteria</taxon>
        <taxon>Rhodobacterales</taxon>
        <taxon>Roseobacteraceae</taxon>
        <taxon>Rubellimicrobium</taxon>
    </lineage>
</organism>
<proteinExistence type="predicted"/>
<evidence type="ECO:0000256" key="5">
    <source>
        <dbReference type="ARBA" id="ARBA00022989"/>
    </source>
</evidence>
<keyword evidence="4" id="KW-0677">Repeat</keyword>
<reference evidence="9 10" key="1">
    <citation type="submission" date="2019-06" db="EMBL/GenBank/DDBJ databases">
        <title>YIM 131921 draft genome.</title>
        <authorList>
            <person name="Jiang L."/>
        </authorList>
    </citation>
    <scope>NUCLEOTIDE SEQUENCE [LARGE SCALE GENOMIC DNA]</scope>
    <source>
        <strain evidence="9 10">YIM 131921</strain>
    </source>
</reference>
<evidence type="ECO:0000256" key="6">
    <source>
        <dbReference type="ARBA" id="ARBA00023136"/>
    </source>
</evidence>
<dbReference type="GO" id="GO:0006813">
    <property type="term" value="P:potassium ion transport"/>
    <property type="evidence" value="ECO:0007669"/>
    <property type="project" value="InterPro"/>
</dbReference>
<evidence type="ECO:0000256" key="3">
    <source>
        <dbReference type="ARBA" id="ARBA00022692"/>
    </source>
</evidence>
<protein>
    <submittedName>
        <fullName evidence="9">SLC13 family permease</fullName>
    </submittedName>
</protein>
<keyword evidence="5 7" id="KW-1133">Transmembrane helix</keyword>
<name>A0A5C4MJZ1_9RHOB</name>
<feature type="transmembrane region" description="Helical" evidence="7">
    <location>
        <begin position="132"/>
        <end position="153"/>
    </location>
</feature>
<evidence type="ECO:0000313" key="9">
    <source>
        <dbReference type="EMBL" id="TNC44997.1"/>
    </source>
</evidence>
<dbReference type="EMBL" id="VDFU01000052">
    <property type="protein sequence ID" value="TNC44997.1"/>
    <property type="molecule type" value="Genomic_DNA"/>
</dbReference>
<feature type="transmembrane region" description="Helical" evidence="7">
    <location>
        <begin position="57"/>
        <end position="75"/>
    </location>
</feature>
<feature type="transmembrane region" description="Helical" evidence="7">
    <location>
        <begin position="96"/>
        <end position="120"/>
    </location>
</feature>
<keyword evidence="3 7" id="KW-0812">Transmembrane</keyword>
<keyword evidence="6 7" id="KW-0472">Membrane</keyword>
<feature type="domain" description="RCK C-terminal" evidence="8">
    <location>
        <begin position="297"/>
        <end position="383"/>
    </location>
</feature>
<dbReference type="PANTHER" id="PTHR43652">
    <property type="entry name" value="BASIC AMINO ACID ANTIPORTER YFCC-RELATED"/>
    <property type="match status" value="1"/>
</dbReference>
<dbReference type="InterPro" id="IPR036721">
    <property type="entry name" value="RCK_C_sf"/>
</dbReference>
<feature type="transmembrane region" description="Helical" evidence="7">
    <location>
        <begin position="568"/>
        <end position="591"/>
    </location>
</feature>
<dbReference type="Pfam" id="PF02080">
    <property type="entry name" value="TrkA_C"/>
    <property type="match status" value="2"/>
</dbReference>
<keyword evidence="10" id="KW-1185">Reference proteome</keyword>
<feature type="transmembrane region" description="Helical" evidence="7">
    <location>
        <begin position="6"/>
        <end position="21"/>
    </location>
</feature>
<feature type="transmembrane region" description="Helical" evidence="7">
    <location>
        <begin position="28"/>
        <end position="45"/>
    </location>
</feature>
<accession>A0A5C4MJZ1</accession>
<dbReference type="AlphaFoldDB" id="A0A5C4MJZ1"/>
<feature type="domain" description="RCK C-terminal" evidence="8">
    <location>
        <begin position="207"/>
        <end position="292"/>
    </location>
</feature>
<feature type="transmembrane region" description="Helical" evidence="7">
    <location>
        <begin position="174"/>
        <end position="196"/>
    </location>
</feature>
<feature type="transmembrane region" description="Helical" evidence="7">
    <location>
        <begin position="444"/>
        <end position="463"/>
    </location>
</feature>
<dbReference type="Gene3D" id="3.30.70.1450">
    <property type="entry name" value="Regulator of K+ conductance, C-terminal domain"/>
    <property type="match status" value="2"/>
</dbReference>
<feature type="transmembrane region" description="Helical" evidence="7">
    <location>
        <begin position="399"/>
        <end position="432"/>
    </location>
</feature>
<comment type="caution">
    <text evidence="9">The sequence shown here is derived from an EMBL/GenBank/DDBJ whole genome shotgun (WGS) entry which is preliminary data.</text>
</comment>
<feature type="transmembrane region" description="Helical" evidence="7">
    <location>
        <begin position="491"/>
        <end position="517"/>
    </location>
</feature>
<comment type="subcellular location">
    <subcellularLocation>
        <location evidence="1">Membrane</location>
        <topology evidence="1">Multi-pass membrane protein</topology>
    </subcellularLocation>
</comment>
<dbReference type="GO" id="GO:0005886">
    <property type="term" value="C:plasma membrane"/>
    <property type="evidence" value="ECO:0007669"/>
    <property type="project" value="TreeGrafter"/>
</dbReference>
<evidence type="ECO:0000256" key="1">
    <source>
        <dbReference type="ARBA" id="ARBA00004141"/>
    </source>
</evidence>
<dbReference type="RefSeq" id="WP_139078988.1">
    <property type="nucleotide sequence ID" value="NZ_VDFU01000052.1"/>
</dbReference>
<keyword evidence="2" id="KW-0813">Transport</keyword>
<dbReference type="OrthoDB" id="9809303at2"/>
<evidence type="ECO:0000313" key="10">
    <source>
        <dbReference type="Proteomes" id="UP000305887"/>
    </source>
</evidence>
<dbReference type="InterPro" id="IPR004680">
    <property type="entry name" value="Cit_transptr-like_dom"/>
</dbReference>
<sequence>MTLDQALAFGLLGATIGLFIWGRLAYDLVAVLALVAGVLLGIIPAEEAFSGFGDDVVIIVATALLISAAIARSGAIETAMRPLMRHLRGPRTQVPVLAGAVTLMSMVTKNVGALAMLMPVASQVSRRTGTPLSYLLMPMSFGSLIGGLVTLVGTSPNILVSKVREELTGEPFGMFDYTPVGIVIAVSGVAFLSFAYRLLPGNRRAAGTSMDAAFNLEQYSTEARVPETSPFVGRTVSEFEVLGEEGLRVTTVIREHFRRYIPRPDWVIEAGDVLLLTGEPSDLERVVARAQLRLAGEEVAEDEADEDSVVAEGVVTADSSLVGQTPAEVQLRREHGLSLLAVSRSGQRLNRRLRRLRFEIGDVLILKASRDRIAESMGQLRILPLSERDVALGSRKRSWLPIIILGLAMVLVATHLVPVAVAFAGAAAAMMLLRIMTTEEAYEAVEWPVIVLLAALIPVSNAIQTTGGTDLIAAGLEQVAGKLPPPAALGLMIALAMAVTPFLNNAATVLVMAPIAGSLAERLGLNPDPFLMAVAVGAACDFLTPIGHQCNTLVMGPGGYHFGDYWRLGLPLSVLVLVLGTLLIPAVWGLAAT</sequence>
<gene>
    <name evidence="9" type="ORF">FHG66_20385</name>
</gene>
<dbReference type="InterPro" id="IPR051679">
    <property type="entry name" value="DASS-Related_Transporters"/>
</dbReference>
<dbReference type="Proteomes" id="UP000305887">
    <property type="component" value="Unassembled WGS sequence"/>
</dbReference>
<dbReference type="SUPFAM" id="SSF116726">
    <property type="entry name" value="TrkA C-terminal domain-like"/>
    <property type="match status" value="2"/>
</dbReference>
<dbReference type="InterPro" id="IPR006037">
    <property type="entry name" value="RCK_C"/>
</dbReference>
<dbReference type="Pfam" id="PF03600">
    <property type="entry name" value="CitMHS"/>
    <property type="match status" value="1"/>
</dbReference>
<evidence type="ECO:0000256" key="2">
    <source>
        <dbReference type="ARBA" id="ARBA00022448"/>
    </source>
</evidence>
<evidence type="ECO:0000259" key="8">
    <source>
        <dbReference type="PROSITE" id="PS51202"/>
    </source>
</evidence>
<dbReference type="PANTHER" id="PTHR43652:SF2">
    <property type="entry name" value="BASIC AMINO ACID ANTIPORTER YFCC-RELATED"/>
    <property type="match status" value="1"/>
</dbReference>